<sequence length="97" mass="10464">MTPPRPEWRVWLYGLAWLGGGVAAFGLAIWLIVLIRWDWPAATAAQRLDILGKGLFAALGIVALVAFGLTMRAAIRNFKLTGAMGSAEAHSSAEDDR</sequence>
<dbReference type="KEGG" id="slan:GV829_04690"/>
<keyword evidence="1" id="KW-0812">Transmembrane</keyword>
<dbReference type="AlphaFoldDB" id="A0A6M4AS19"/>
<feature type="transmembrane region" description="Helical" evidence="1">
    <location>
        <begin position="12"/>
        <end position="35"/>
    </location>
</feature>
<evidence type="ECO:0000313" key="3">
    <source>
        <dbReference type="Proteomes" id="UP000503018"/>
    </source>
</evidence>
<evidence type="ECO:0000256" key="1">
    <source>
        <dbReference type="SAM" id="Phobius"/>
    </source>
</evidence>
<evidence type="ECO:0000313" key="2">
    <source>
        <dbReference type="EMBL" id="QJQ31833.1"/>
    </source>
</evidence>
<organism evidence="2 3">
    <name type="scientific">Sphingomonas lacunae</name>
    <dbReference type="NCBI Taxonomy" id="2698828"/>
    <lineage>
        <taxon>Bacteria</taxon>
        <taxon>Pseudomonadati</taxon>
        <taxon>Pseudomonadota</taxon>
        <taxon>Alphaproteobacteria</taxon>
        <taxon>Sphingomonadales</taxon>
        <taxon>Sphingomonadaceae</taxon>
        <taxon>Sphingomonas</taxon>
    </lineage>
</organism>
<dbReference type="EMBL" id="CP053015">
    <property type="protein sequence ID" value="QJQ31833.1"/>
    <property type="molecule type" value="Genomic_DNA"/>
</dbReference>
<dbReference type="RefSeq" id="WP_169944326.1">
    <property type="nucleotide sequence ID" value="NZ_CP053015.1"/>
</dbReference>
<gene>
    <name evidence="2" type="ORF">GV829_04690</name>
</gene>
<keyword evidence="1" id="KW-0472">Membrane</keyword>
<accession>A0A6M4AS19</accession>
<protein>
    <submittedName>
        <fullName evidence="2">Uncharacterized protein</fullName>
    </submittedName>
</protein>
<name>A0A6M4AS19_9SPHN</name>
<keyword evidence="1" id="KW-1133">Transmembrane helix</keyword>
<keyword evidence="3" id="KW-1185">Reference proteome</keyword>
<reference evidence="2 3" key="1">
    <citation type="submission" date="2020-01" db="EMBL/GenBank/DDBJ databases">
        <title>Sphingomonas sp. strain CSW-10.</title>
        <authorList>
            <person name="Chen W.-M."/>
        </authorList>
    </citation>
    <scope>NUCLEOTIDE SEQUENCE [LARGE SCALE GENOMIC DNA]</scope>
    <source>
        <strain evidence="2 3">CSW-10</strain>
    </source>
</reference>
<proteinExistence type="predicted"/>
<dbReference type="Proteomes" id="UP000503018">
    <property type="component" value="Chromosome"/>
</dbReference>
<feature type="transmembrane region" description="Helical" evidence="1">
    <location>
        <begin position="55"/>
        <end position="75"/>
    </location>
</feature>